<dbReference type="Gene3D" id="1.10.10.60">
    <property type="entry name" value="Homeodomain-like"/>
    <property type="match status" value="1"/>
</dbReference>
<dbReference type="EMBL" id="CAAHFG010000001">
    <property type="protein sequence ID" value="VGO11504.1"/>
    <property type="molecule type" value="Genomic_DNA"/>
</dbReference>
<evidence type="ECO:0000256" key="3">
    <source>
        <dbReference type="ARBA" id="ARBA00023163"/>
    </source>
</evidence>
<keyword evidence="2" id="KW-0238">DNA-binding</keyword>
<dbReference type="InterPro" id="IPR013656">
    <property type="entry name" value="PAS_4"/>
</dbReference>
<protein>
    <submittedName>
        <fullName evidence="5">Bifunctional transcriptional activator/DNA repair enzyme AdaA</fullName>
    </submittedName>
</protein>
<feature type="domain" description="HTH araC/xylS-type" evidence="4">
    <location>
        <begin position="153"/>
        <end position="251"/>
    </location>
</feature>
<keyword evidence="1" id="KW-0805">Transcription regulation</keyword>
<dbReference type="PANTHER" id="PTHR46796:SF13">
    <property type="entry name" value="HTH-TYPE TRANSCRIPTIONAL ACTIVATOR RHAS"/>
    <property type="match status" value="1"/>
</dbReference>
<evidence type="ECO:0000313" key="5">
    <source>
        <dbReference type="EMBL" id="VGO11504.1"/>
    </source>
</evidence>
<gene>
    <name evidence="5" type="primary">adaA_1</name>
    <name evidence="5" type="ORF">PDESU_00048</name>
</gene>
<evidence type="ECO:0000313" key="6">
    <source>
        <dbReference type="Proteomes" id="UP000366872"/>
    </source>
</evidence>
<dbReference type="Pfam" id="PF08448">
    <property type="entry name" value="PAS_4"/>
    <property type="match status" value="1"/>
</dbReference>
<sequence length="257" mass="29138">MSRGSGTKEGTLRGCEAFCASLHGAQLQPLFDYLPGVYFVAKDRAGRVMMANNVAVQLCGFEREEDMIGKTDYDIFSADRADAYVKDDNHVFETGESVIDHVELAPDPHNSINWFVTTKIPLYSDEGEIVGLACIARNMTSAHEKLRPYMEMNEVLDYVRENYADPIKVEDLAKIMHLSSSQFERSFKKVFKISPTKHILNVRVRAACRLLSTTNDTIASIALEAGFYDHSHFIRNFRKVMGLSPREYREGGREIPW</sequence>
<dbReference type="AlphaFoldDB" id="A0A6C2TVJ4"/>
<name>A0A6C2TVJ4_PONDE</name>
<accession>A0A6C2TVJ4</accession>
<dbReference type="InterPro" id="IPR018062">
    <property type="entry name" value="HTH_AraC-typ_CS"/>
</dbReference>
<dbReference type="PRINTS" id="PR00032">
    <property type="entry name" value="HTHARAC"/>
</dbReference>
<dbReference type="GO" id="GO:0003700">
    <property type="term" value="F:DNA-binding transcription factor activity"/>
    <property type="evidence" value="ECO:0007669"/>
    <property type="project" value="InterPro"/>
</dbReference>
<dbReference type="SUPFAM" id="SSF46689">
    <property type="entry name" value="Homeodomain-like"/>
    <property type="match status" value="2"/>
</dbReference>
<evidence type="ECO:0000256" key="2">
    <source>
        <dbReference type="ARBA" id="ARBA00023125"/>
    </source>
</evidence>
<dbReference type="Pfam" id="PF12833">
    <property type="entry name" value="HTH_18"/>
    <property type="match status" value="1"/>
</dbReference>
<dbReference type="CDD" id="cd00130">
    <property type="entry name" value="PAS"/>
    <property type="match status" value="1"/>
</dbReference>
<dbReference type="SMART" id="SM00342">
    <property type="entry name" value="HTH_ARAC"/>
    <property type="match status" value="1"/>
</dbReference>
<dbReference type="Proteomes" id="UP000366872">
    <property type="component" value="Unassembled WGS sequence"/>
</dbReference>
<dbReference type="InterPro" id="IPR050204">
    <property type="entry name" value="AraC_XylS_family_regulators"/>
</dbReference>
<dbReference type="InterPro" id="IPR020449">
    <property type="entry name" value="Tscrpt_reg_AraC-type_HTH"/>
</dbReference>
<dbReference type="InterPro" id="IPR035965">
    <property type="entry name" value="PAS-like_dom_sf"/>
</dbReference>
<dbReference type="InterPro" id="IPR018060">
    <property type="entry name" value="HTH_AraC"/>
</dbReference>
<dbReference type="Gene3D" id="3.30.450.20">
    <property type="entry name" value="PAS domain"/>
    <property type="match status" value="1"/>
</dbReference>
<dbReference type="InterPro" id="IPR009057">
    <property type="entry name" value="Homeodomain-like_sf"/>
</dbReference>
<dbReference type="SUPFAM" id="SSF55785">
    <property type="entry name" value="PYP-like sensor domain (PAS domain)"/>
    <property type="match status" value="1"/>
</dbReference>
<dbReference type="PROSITE" id="PS00041">
    <property type="entry name" value="HTH_ARAC_FAMILY_1"/>
    <property type="match status" value="1"/>
</dbReference>
<keyword evidence="6" id="KW-1185">Reference proteome</keyword>
<dbReference type="GO" id="GO:0043565">
    <property type="term" value="F:sequence-specific DNA binding"/>
    <property type="evidence" value="ECO:0007669"/>
    <property type="project" value="InterPro"/>
</dbReference>
<keyword evidence="3" id="KW-0804">Transcription</keyword>
<evidence type="ECO:0000259" key="4">
    <source>
        <dbReference type="PROSITE" id="PS01124"/>
    </source>
</evidence>
<organism evidence="5 6">
    <name type="scientific">Pontiella desulfatans</name>
    <dbReference type="NCBI Taxonomy" id="2750659"/>
    <lineage>
        <taxon>Bacteria</taxon>
        <taxon>Pseudomonadati</taxon>
        <taxon>Kiritimatiellota</taxon>
        <taxon>Kiritimatiellia</taxon>
        <taxon>Kiritimatiellales</taxon>
        <taxon>Pontiellaceae</taxon>
        <taxon>Pontiella</taxon>
    </lineage>
</organism>
<evidence type="ECO:0000256" key="1">
    <source>
        <dbReference type="ARBA" id="ARBA00023015"/>
    </source>
</evidence>
<dbReference type="InterPro" id="IPR000014">
    <property type="entry name" value="PAS"/>
</dbReference>
<dbReference type="PROSITE" id="PS01124">
    <property type="entry name" value="HTH_ARAC_FAMILY_2"/>
    <property type="match status" value="1"/>
</dbReference>
<dbReference type="PANTHER" id="PTHR46796">
    <property type="entry name" value="HTH-TYPE TRANSCRIPTIONAL ACTIVATOR RHAS-RELATED"/>
    <property type="match status" value="1"/>
</dbReference>
<dbReference type="RefSeq" id="WP_136077257.1">
    <property type="nucleotide sequence ID" value="NZ_CAAHFG010000001.1"/>
</dbReference>
<reference evidence="5 6" key="1">
    <citation type="submission" date="2019-04" db="EMBL/GenBank/DDBJ databases">
        <authorList>
            <person name="Van Vliet M D."/>
        </authorList>
    </citation>
    <scope>NUCLEOTIDE SEQUENCE [LARGE SCALE GENOMIC DNA]</scope>
    <source>
        <strain evidence="5 6">F1</strain>
    </source>
</reference>
<proteinExistence type="predicted"/>